<gene>
    <name evidence="3" type="ORF">ACFQ2I_13155</name>
</gene>
<dbReference type="InterPro" id="IPR009197">
    <property type="entry name" value="MlrC"/>
</dbReference>
<organism evidence="3 4">
    <name type="scientific">Paenibacillus chungangensis</name>
    <dbReference type="NCBI Taxonomy" id="696535"/>
    <lineage>
        <taxon>Bacteria</taxon>
        <taxon>Bacillati</taxon>
        <taxon>Bacillota</taxon>
        <taxon>Bacilli</taxon>
        <taxon>Bacillales</taxon>
        <taxon>Paenibacillaceae</taxon>
        <taxon>Paenibacillus</taxon>
    </lineage>
</organism>
<proteinExistence type="predicted"/>
<evidence type="ECO:0000259" key="2">
    <source>
        <dbReference type="Pfam" id="PF07364"/>
    </source>
</evidence>
<dbReference type="InterPro" id="IPR010799">
    <property type="entry name" value="MlrC_C"/>
</dbReference>
<dbReference type="Proteomes" id="UP001596989">
    <property type="component" value="Unassembled WGS sequence"/>
</dbReference>
<dbReference type="Pfam" id="PF07171">
    <property type="entry name" value="MlrC_C"/>
    <property type="match status" value="1"/>
</dbReference>
<keyword evidence="4" id="KW-1185">Reference proteome</keyword>
<reference evidence="4" key="1">
    <citation type="journal article" date="2019" name="Int. J. Syst. Evol. Microbiol.">
        <title>The Global Catalogue of Microorganisms (GCM) 10K type strain sequencing project: providing services to taxonomists for standard genome sequencing and annotation.</title>
        <authorList>
            <consortium name="The Broad Institute Genomics Platform"/>
            <consortium name="The Broad Institute Genome Sequencing Center for Infectious Disease"/>
            <person name="Wu L."/>
            <person name="Ma J."/>
        </authorList>
    </citation>
    <scope>NUCLEOTIDE SEQUENCE [LARGE SCALE GENOMIC DNA]</scope>
    <source>
        <strain evidence="4">CCUG 59129</strain>
    </source>
</reference>
<name>A0ABW3HRZ3_9BACL</name>
<feature type="domain" description="Microcystin LR degradation protein MlrC C-terminal" evidence="1">
    <location>
        <begin position="296"/>
        <end position="475"/>
    </location>
</feature>
<dbReference type="PIRSF" id="PIRSF012702">
    <property type="entry name" value="UCP012702"/>
    <property type="match status" value="1"/>
</dbReference>
<dbReference type="Pfam" id="PF07364">
    <property type="entry name" value="DUF1485"/>
    <property type="match status" value="1"/>
</dbReference>
<dbReference type="EMBL" id="JBHTJZ010000020">
    <property type="protein sequence ID" value="MFD0960333.1"/>
    <property type="molecule type" value="Genomic_DNA"/>
</dbReference>
<feature type="domain" description="Microcystin LR degradation protein MlrC N-terminal" evidence="2">
    <location>
        <begin position="2"/>
        <end position="285"/>
    </location>
</feature>
<accession>A0ABW3HRZ3</accession>
<dbReference type="InterPro" id="IPR015995">
    <property type="entry name" value="MlrC_N"/>
</dbReference>
<evidence type="ECO:0000313" key="4">
    <source>
        <dbReference type="Proteomes" id="UP001596989"/>
    </source>
</evidence>
<evidence type="ECO:0000259" key="1">
    <source>
        <dbReference type="Pfam" id="PF07171"/>
    </source>
</evidence>
<sequence>MLVGGISQESNTFSPSPSTMENFYNQLYVQGSELESMNVANEINGFYQAAKEEGVNCIPTVFGHAVSSGTFKKDALQQLKGIVEDHLRKADNYDGVYFAFHGAMVAEGCDDVEGELLGVIRNVIGDDVPLVISLDLHANVTSRMVEQVNGLIGFRTFPHIDFIETGSRAAKLLFSIIRQQVVPSIAMVKVPMIVPAENGGTLRGPFAELWREAEKGELSGCSLASSLFPVQPWLDIQEMGFAAVVVGPDELSAQREAARLADLAWQLREQFDVRLYSVEEVAEIALTEKSGQPIIMSDSADSPGAGSTGDSNAVLKQLLSMGMEDKLTCLITMVDAPAVARAIEAGVGSDALLSLGYSVHVGGGEPLQVKGTVRRIGDGKFRFGQGYAENTTGDMGRCVVFQIGTITVLLSEKPTFTGDPAMYRSMGLEPLAYDIVMVKSANQFRAEYEKLSDHIYILDTPGSSTANLLSLTYHRIERPMYPFDQTFQWTSEKSGGSGKAER</sequence>
<evidence type="ECO:0000313" key="3">
    <source>
        <dbReference type="EMBL" id="MFD0960333.1"/>
    </source>
</evidence>
<comment type="caution">
    <text evidence="3">The sequence shown here is derived from an EMBL/GenBank/DDBJ whole genome shotgun (WGS) entry which is preliminary data.</text>
</comment>
<protein>
    <submittedName>
        <fullName evidence="3">M81 family metallopeptidase</fullName>
    </submittedName>
</protein>
<dbReference type="RefSeq" id="WP_377564918.1">
    <property type="nucleotide sequence ID" value="NZ_JBHTJZ010000020.1"/>
</dbReference>